<dbReference type="InterPro" id="IPR032675">
    <property type="entry name" value="LRR_dom_sf"/>
</dbReference>
<evidence type="ECO:0000256" key="1">
    <source>
        <dbReference type="SAM" id="MobiDB-lite"/>
    </source>
</evidence>
<evidence type="ECO:0008006" key="4">
    <source>
        <dbReference type="Google" id="ProtNLM"/>
    </source>
</evidence>
<dbReference type="OrthoDB" id="2522477at2759"/>
<evidence type="ECO:0000313" key="3">
    <source>
        <dbReference type="Proteomes" id="UP000053411"/>
    </source>
</evidence>
<name>A0A0D2JHB0_9EURO</name>
<gene>
    <name evidence="2" type="ORF">Z520_11738</name>
</gene>
<protein>
    <recommendedName>
        <fullName evidence="4">F-box domain-containing protein</fullName>
    </recommendedName>
</protein>
<keyword evidence="3" id="KW-1185">Reference proteome</keyword>
<dbReference type="EMBL" id="KN848103">
    <property type="protein sequence ID" value="KIX92562.1"/>
    <property type="molecule type" value="Genomic_DNA"/>
</dbReference>
<feature type="compositionally biased region" description="Polar residues" evidence="1">
    <location>
        <begin position="471"/>
        <end position="482"/>
    </location>
</feature>
<proteinExistence type="predicted"/>
<dbReference type="Gene3D" id="3.80.10.10">
    <property type="entry name" value="Ribonuclease Inhibitor"/>
    <property type="match status" value="1"/>
</dbReference>
<dbReference type="RefSeq" id="XP_016626685.1">
    <property type="nucleotide sequence ID" value="XM_016782226.1"/>
</dbReference>
<dbReference type="AlphaFoldDB" id="A0A0D2JHB0"/>
<dbReference type="VEuPathDB" id="FungiDB:Z520_11738"/>
<feature type="region of interest" description="Disordered" evidence="1">
    <location>
        <begin position="463"/>
        <end position="482"/>
    </location>
</feature>
<dbReference type="Proteomes" id="UP000053411">
    <property type="component" value="Unassembled WGS sequence"/>
</dbReference>
<dbReference type="SUPFAM" id="SSF52047">
    <property type="entry name" value="RNI-like"/>
    <property type="match status" value="1"/>
</dbReference>
<sequence length="482" mass="55082">MASPVTNKKTLLGLPNEIITQIIDCLDSDPWPHNRRHVRTFRVTCKRIQELSERAFWRFLHVADDLQEDRLQSMLKERPERFNLVKTFVVYPQTYSLTGRLQLDAPSASPPFFARVVRAIPKFHQLRTLHIHSNFQYNKHLFAALNIALGRADLAELRECTLYSDTWQPVWINPLLCAPNLTTLKVMHPFLDDTDDPLPPAHSTRLKHLTMFYDGSLNPDVISTILSLPASLETLELQSSHGYDLTRDLEYRCVNNLMAAIGRHQRHLKRLKLYIAEIGVYSDGSSSQLIDYTPMRGLKELTFVGHWNVAAAPINCFVNLPSGLQTLDFHGLLDLSEVVQGLINVSSHAIVRCPPCVKIDDDYRARSTISGRAEMEFARPFTRNAARVYENHLRGVGMFLTNVPGVHELQLTLRGRTTEIRLRATKYGSQSCPTLHAIEQEFHLREPASFDVWSMQHRPQPFGLDYEEPSQAVQRGLTSTWD</sequence>
<evidence type="ECO:0000313" key="2">
    <source>
        <dbReference type="EMBL" id="KIX92562.1"/>
    </source>
</evidence>
<organism evidence="2 3">
    <name type="scientific">Fonsecaea multimorphosa CBS 102226</name>
    <dbReference type="NCBI Taxonomy" id="1442371"/>
    <lineage>
        <taxon>Eukaryota</taxon>
        <taxon>Fungi</taxon>
        <taxon>Dikarya</taxon>
        <taxon>Ascomycota</taxon>
        <taxon>Pezizomycotina</taxon>
        <taxon>Eurotiomycetes</taxon>
        <taxon>Chaetothyriomycetidae</taxon>
        <taxon>Chaetothyriales</taxon>
        <taxon>Herpotrichiellaceae</taxon>
        <taxon>Fonsecaea</taxon>
    </lineage>
</organism>
<reference evidence="2 3" key="1">
    <citation type="submission" date="2015-01" db="EMBL/GenBank/DDBJ databases">
        <title>The Genome Sequence of Fonsecaea multimorphosa CBS 102226.</title>
        <authorList>
            <consortium name="The Broad Institute Genomics Platform"/>
            <person name="Cuomo C."/>
            <person name="de Hoog S."/>
            <person name="Gorbushina A."/>
            <person name="Stielow B."/>
            <person name="Teixiera M."/>
            <person name="Abouelleil A."/>
            <person name="Chapman S.B."/>
            <person name="Priest M."/>
            <person name="Young S.K."/>
            <person name="Wortman J."/>
            <person name="Nusbaum C."/>
            <person name="Birren B."/>
        </authorList>
    </citation>
    <scope>NUCLEOTIDE SEQUENCE [LARGE SCALE GENOMIC DNA]</scope>
    <source>
        <strain evidence="2 3">CBS 102226</strain>
    </source>
</reference>
<dbReference type="GeneID" id="27717484"/>
<accession>A0A0D2JHB0</accession>